<dbReference type="RefSeq" id="XP_020835051.1">
    <property type="nucleotide sequence ID" value="XM_020979392.1"/>
</dbReference>
<dbReference type="GO" id="GO:0046597">
    <property type="term" value="P:host-mediated suppression of symbiont invasion"/>
    <property type="evidence" value="ECO:0007669"/>
    <property type="project" value="TreeGrafter"/>
</dbReference>
<dbReference type="GO" id="GO:0035455">
    <property type="term" value="P:response to interferon-alpha"/>
    <property type="evidence" value="ECO:0007669"/>
    <property type="project" value="TreeGrafter"/>
</dbReference>
<dbReference type="FunCoup" id="A0A6P5JUI7">
    <property type="interactions" value="1099"/>
</dbReference>
<dbReference type="AlphaFoldDB" id="A0A6P5JUI7"/>
<sequence length="183" mass="20546">MGTEDGPRLQFRSQRRASADTRRLQLRSFFSFGLSIRSSCAPDSQYYRLPAPMNTNQTVPLGQINRAFSPPNYELLSEERDPRMPGQDPASTIINVHSYEPHPKDFLVWSVFNTLYMNFCCLGFFALVFSVKARDRKVVGDLDGARSYGSTAKCLNIFALIFSLLVIILLIVLLAMGILAVTV</sequence>
<organism evidence="7 8">
    <name type="scientific">Phascolarctos cinereus</name>
    <name type="common">Koala</name>
    <dbReference type="NCBI Taxonomy" id="38626"/>
    <lineage>
        <taxon>Eukaryota</taxon>
        <taxon>Metazoa</taxon>
        <taxon>Chordata</taxon>
        <taxon>Craniata</taxon>
        <taxon>Vertebrata</taxon>
        <taxon>Euteleostomi</taxon>
        <taxon>Mammalia</taxon>
        <taxon>Metatheria</taxon>
        <taxon>Diprotodontia</taxon>
        <taxon>Phascolarctidae</taxon>
        <taxon>Phascolarctos</taxon>
    </lineage>
</organism>
<evidence type="ECO:0000256" key="3">
    <source>
        <dbReference type="ARBA" id="ARBA00022692"/>
    </source>
</evidence>
<evidence type="ECO:0000256" key="1">
    <source>
        <dbReference type="ARBA" id="ARBA00004370"/>
    </source>
</evidence>
<reference evidence="8" key="1">
    <citation type="submission" date="2025-08" db="UniProtKB">
        <authorList>
            <consortium name="RefSeq"/>
        </authorList>
    </citation>
    <scope>IDENTIFICATION</scope>
    <source>
        <tissue evidence="8">Spleen</tissue>
    </source>
</reference>
<evidence type="ECO:0000256" key="2">
    <source>
        <dbReference type="ARBA" id="ARBA00006843"/>
    </source>
</evidence>
<accession>A0A6P5JUI7</accession>
<evidence type="ECO:0000256" key="6">
    <source>
        <dbReference type="SAM" id="Phobius"/>
    </source>
</evidence>
<proteinExistence type="inferred from homology"/>
<dbReference type="GeneID" id="110202976"/>
<feature type="transmembrane region" description="Helical" evidence="6">
    <location>
        <begin position="155"/>
        <end position="181"/>
    </location>
</feature>
<feature type="transmembrane region" description="Helical" evidence="6">
    <location>
        <begin position="106"/>
        <end position="129"/>
    </location>
</feature>
<dbReference type="GO" id="GO:0051607">
    <property type="term" value="P:defense response to virus"/>
    <property type="evidence" value="ECO:0007669"/>
    <property type="project" value="TreeGrafter"/>
</dbReference>
<dbReference type="Pfam" id="PF04505">
    <property type="entry name" value="CD225"/>
    <property type="match status" value="1"/>
</dbReference>
<dbReference type="GO" id="GO:0060337">
    <property type="term" value="P:type I interferon-mediated signaling pathway"/>
    <property type="evidence" value="ECO:0007669"/>
    <property type="project" value="TreeGrafter"/>
</dbReference>
<dbReference type="GO" id="GO:0045071">
    <property type="term" value="P:negative regulation of viral genome replication"/>
    <property type="evidence" value="ECO:0007669"/>
    <property type="project" value="TreeGrafter"/>
</dbReference>
<dbReference type="GO" id="GO:0005886">
    <property type="term" value="C:plasma membrane"/>
    <property type="evidence" value="ECO:0007669"/>
    <property type="project" value="TreeGrafter"/>
</dbReference>
<dbReference type="GO" id="GO:0034341">
    <property type="term" value="P:response to type II interferon"/>
    <property type="evidence" value="ECO:0007669"/>
    <property type="project" value="TreeGrafter"/>
</dbReference>
<evidence type="ECO:0000313" key="7">
    <source>
        <dbReference type="Proteomes" id="UP000515140"/>
    </source>
</evidence>
<comment type="subcellular location">
    <subcellularLocation>
        <location evidence="1">Membrane</location>
    </subcellularLocation>
</comment>
<gene>
    <name evidence="8" type="primary">LOC110202976</name>
</gene>
<evidence type="ECO:0000313" key="8">
    <source>
        <dbReference type="RefSeq" id="XP_020835051.1"/>
    </source>
</evidence>
<dbReference type="InterPro" id="IPR007593">
    <property type="entry name" value="CD225/Dispanin_fam"/>
</dbReference>
<dbReference type="PANTHER" id="PTHR13999:SF4">
    <property type="entry name" value="INTERFERON-INDUCED TRANSMEMBRANE PROTEIN 3"/>
    <property type="match status" value="1"/>
</dbReference>
<dbReference type="GO" id="GO:0035456">
    <property type="term" value="P:response to interferon-beta"/>
    <property type="evidence" value="ECO:0007669"/>
    <property type="project" value="TreeGrafter"/>
</dbReference>
<dbReference type="Proteomes" id="UP000515140">
    <property type="component" value="Unplaced"/>
</dbReference>
<dbReference type="PANTHER" id="PTHR13999">
    <property type="entry name" value="INTERFERON INDUCIBLE TRANSMEMBRANE PROTEIN"/>
    <property type="match status" value="1"/>
</dbReference>
<comment type="similarity">
    <text evidence="2">Belongs to the CD225/Dispanin family.</text>
</comment>
<keyword evidence="5 6" id="KW-0472">Membrane</keyword>
<name>A0A6P5JUI7_PHACI</name>
<keyword evidence="7" id="KW-1185">Reference proteome</keyword>
<dbReference type="KEGG" id="pcw:110202976"/>
<keyword evidence="4 6" id="KW-1133">Transmembrane helix</keyword>
<dbReference type="InParanoid" id="A0A6P5JUI7"/>
<evidence type="ECO:0000256" key="5">
    <source>
        <dbReference type="ARBA" id="ARBA00023136"/>
    </source>
</evidence>
<protein>
    <submittedName>
        <fullName evidence="8">Interferon-induced transmembrane protein 2-like isoform X1</fullName>
    </submittedName>
</protein>
<dbReference type="InterPro" id="IPR051517">
    <property type="entry name" value="IFITM_antiviral_protein"/>
</dbReference>
<keyword evidence="3 6" id="KW-0812">Transmembrane</keyword>
<evidence type="ECO:0000256" key="4">
    <source>
        <dbReference type="ARBA" id="ARBA00022989"/>
    </source>
</evidence>